<evidence type="ECO:0000313" key="1">
    <source>
        <dbReference type="EMBL" id="ODQ46184.1"/>
    </source>
</evidence>
<dbReference type="Proteomes" id="UP000094455">
    <property type="component" value="Unassembled WGS sequence"/>
</dbReference>
<dbReference type="RefSeq" id="XP_019017297.1">
    <property type="nucleotide sequence ID" value="XM_019164141.1"/>
</dbReference>
<evidence type="ECO:0000313" key="2">
    <source>
        <dbReference type="Proteomes" id="UP000094455"/>
    </source>
</evidence>
<dbReference type="GeneID" id="30180828"/>
<gene>
    <name evidence="1" type="ORF">PICMEDRAFT_72274</name>
</gene>
<dbReference type="CDD" id="cd18785">
    <property type="entry name" value="SF2_C"/>
    <property type="match status" value="1"/>
</dbReference>
<organism evidence="1 2">
    <name type="scientific">Pichia membranifaciens NRRL Y-2026</name>
    <dbReference type="NCBI Taxonomy" id="763406"/>
    <lineage>
        <taxon>Eukaryota</taxon>
        <taxon>Fungi</taxon>
        <taxon>Dikarya</taxon>
        <taxon>Ascomycota</taxon>
        <taxon>Saccharomycotina</taxon>
        <taxon>Pichiomycetes</taxon>
        <taxon>Pichiales</taxon>
        <taxon>Pichiaceae</taxon>
        <taxon>Pichia</taxon>
    </lineage>
</organism>
<reference evidence="1 2" key="1">
    <citation type="journal article" date="2016" name="Proc. Natl. Acad. Sci. U.S.A.">
        <title>Comparative genomics of biotechnologically important yeasts.</title>
        <authorList>
            <person name="Riley R."/>
            <person name="Haridas S."/>
            <person name="Wolfe K.H."/>
            <person name="Lopes M.R."/>
            <person name="Hittinger C.T."/>
            <person name="Goeker M."/>
            <person name="Salamov A.A."/>
            <person name="Wisecaver J.H."/>
            <person name="Long T.M."/>
            <person name="Calvey C.H."/>
            <person name="Aerts A.L."/>
            <person name="Barry K.W."/>
            <person name="Choi C."/>
            <person name="Clum A."/>
            <person name="Coughlan A.Y."/>
            <person name="Deshpande S."/>
            <person name="Douglass A.P."/>
            <person name="Hanson S.J."/>
            <person name="Klenk H.-P."/>
            <person name="LaButti K.M."/>
            <person name="Lapidus A."/>
            <person name="Lindquist E.A."/>
            <person name="Lipzen A.M."/>
            <person name="Meier-Kolthoff J.P."/>
            <person name="Ohm R.A."/>
            <person name="Otillar R.P."/>
            <person name="Pangilinan J.L."/>
            <person name="Peng Y."/>
            <person name="Rokas A."/>
            <person name="Rosa C.A."/>
            <person name="Scheuner C."/>
            <person name="Sibirny A.A."/>
            <person name="Slot J.C."/>
            <person name="Stielow J.B."/>
            <person name="Sun H."/>
            <person name="Kurtzman C.P."/>
            <person name="Blackwell M."/>
            <person name="Grigoriev I.V."/>
            <person name="Jeffries T.W."/>
        </authorList>
    </citation>
    <scope>NUCLEOTIDE SEQUENCE [LARGE SCALE GENOMIC DNA]</scope>
    <source>
        <strain evidence="1 2">NRRL Y-2026</strain>
    </source>
</reference>
<evidence type="ECO:0008006" key="3">
    <source>
        <dbReference type="Google" id="ProtNLM"/>
    </source>
</evidence>
<keyword evidence="2" id="KW-1185">Reference proteome</keyword>
<proteinExistence type="predicted"/>
<dbReference type="AlphaFoldDB" id="A0A1E3NJ62"/>
<dbReference type="OrthoDB" id="4056983at2759"/>
<dbReference type="EMBL" id="KV454003">
    <property type="protein sequence ID" value="ODQ46184.1"/>
    <property type="molecule type" value="Genomic_DNA"/>
</dbReference>
<sequence>MGTKLISNGIDVSNVNLVVFSGYSPQDIEFIQGLGRIRGQGLCVVLNHNQFCGANIMGRFYGFKDKDHFWCCGRPEDEELLAMFDSVIGDEDNRSKVHEDSAILNSSFRVEDLGLDLNFALFEVTSTPCKNGGGEKRSLDEDIDLENLSEMYHEMFSEYPELNTCEKEGLTSPIGYLVLIHLLLVQIIKFSRPCLNEAASCLAGRLIQSSNIFVFLAPTLVADDCMDVFGFGVYKYIYILK</sequence>
<name>A0A1E3NJ62_9ASCO</name>
<protein>
    <recommendedName>
        <fullName evidence="3">Helicase C-terminal domain-containing protein</fullName>
    </recommendedName>
</protein>
<accession>A0A1E3NJ62</accession>